<feature type="domain" description="Vacuolating cytotoxin putative" evidence="1">
    <location>
        <begin position="413"/>
        <end position="472"/>
    </location>
</feature>
<reference evidence="2 3" key="1">
    <citation type="journal article" date="2013" name="Genome Announc.">
        <title>Draft Genome Sequences of Helicobacter pylori Strains Isolated from Regions of Low and High Gastric Cancer Risk in Colombia.</title>
        <authorList>
            <person name="Sheh A."/>
            <person name="Piazuelo M.B."/>
            <person name="Wilson K.T."/>
            <person name="Correa P."/>
            <person name="Fox J.G."/>
        </authorList>
    </citation>
    <scope>NUCLEOTIDE SEQUENCE [LARGE SCALE GENOMIC DNA]</scope>
    <source>
        <strain evidence="2 3">PZ5024</strain>
    </source>
</reference>
<gene>
    <name evidence="2" type="ORF">L931_03775</name>
</gene>
<sequence>STVRFGGYEGVNWGKTGYITGTFTADRVYITGNMMSGNGAQTGGGATLNFVGATEVNIAGATFKNLKTTSQNSYMTFMALGNSSGSGKINVSQSDFYDWTGGGYDFTGNGVFDSVNFNKAYYKFQGAENSYNFKNTNFLAGNFKFQGKTTIEKSVLNDASYTFDGINNAFTEDKFNGGSFSFNAKQVDFNGNVFNGGVFNFNNTPKASFTNDTFNVNNQFKINGAQTDFTFNKGVVFNMQGLLSSLNVGTTYQLLNAKSVDYKDNNNALYQMLRWTSGENPSGTLINKDQSTPNNARIYNVQFTDNGLTYYIKENFNNGITLTRLCTLGYTHCVNIHNDAFNLKNVNNNASNTVFYLNGMTTWKIAGTGVFNHNYSGANSVLVFNQTTPFLDGANPASNSVVSFGKTSGAEWGLVGYIQGVFKANQIDITGTIRSGNGAKTGGGATLVFNAQERLNIANANLNSDKAGLQNSWMNFIVNNGNLNVTNANFSNQTPNGGFNLKANNITWDKGSVNGGGNFGVDNASANGNAVIKNVSFSDNGTLIYKGGENSAGNSLTLENNTFNSYNINARAQNLIFNNNSFSGGSYSF</sequence>
<evidence type="ECO:0000259" key="1">
    <source>
        <dbReference type="Pfam" id="PF03077"/>
    </source>
</evidence>
<dbReference type="Pfam" id="PF03077">
    <property type="entry name" value="VacA2"/>
    <property type="match status" value="2"/>
</dbReference>
<protein>
    <recommendedName>
        <fullName evidence="1">Vacuolating cytotoxin putative domain-containing protein</fullName>
    </recommendedName>
</protein>
<comment type="caution">
    <text evidence="2">The sequence shown here is derived from an EMBL/GenBank/DDBJ whole genome shotgun (WGS) entry which is preliminary data.</text>
</comment>
<feature type="domain" description="Vacuolating cytotoxin putative" evidence="1">
    <location>
        <begin position="14"/>
        <end position="73"/>
    </location>
</feature>
<dbReference type="AlphaFoldDB" id="T2T2T3"/>
<proteinExistence type="predicted"/>
<dbReference type="EMBL" id="ASYS01000057">
    <property type="protein sequence ID" value="EQD99201.1"/>
    <property type="molecule type" value="Genomic_DNA"/>
</dbReference>
<accession>T2T2T3</accession>
<dbReference type="Proteomes" id="UP000015645">
    <property type="component" value="Unassembled WGS sequence"/>
</dbReference>
<feature type="non-terminal residue" evidence="2">
    <location>
        <position position="589"/>
    </location>
</feature>
<feature type="non-terminal residue" evidence="2">
    <location>
        <position position="1"/>
    </location>
</feature>
<evidence type="ECO:0000313" key="2">
    <source>
        <dbReference type="EMBL" id="EQD99201.1"/>
    </source>
</evidence>
<name>T2T2T3_HELPX</name>
<organism evidence="2 3">
    <name type="scientific">Helicobacter pylori PZ5024</name>
    <dbReference type="NCBI Taxonomy" id="1337391"/>
    <lineage>
        <taxon>Bacteria</taxon>
        <taxon>Pseudomonadati</taxon>
        <taxon>Campylobacterota</taxon>
        <taxon>Epsilonproteobacteria</taxon>
        <taxon>Campylobacterales</taxon>
        <taxon>Helicobacteraceae</taxon>
        <taxon>Helicobacter</taxon>
    </lineage>
</organism>
<evidence type="ECO:0000313" key="3">
    <source>
        <dbReference type="Proteomes" id="UP000015645"/>
    </source>
</evidence>
<dbReference type="InterPro" id="IPR004311">
    <property type="entry name" value="Vacuolating_cytotoxin_put"/>
</dbReference>